<dbReference type="AlphaFoldDB" id="A0A3Q0CFX0"/>
<accession>A0A3Q0CFX0</accession>
<dbReference type="RefSeq" id="XP_021079388.1">
    <property type="nucleotide sequence ID" value="XM_021223729.2"/>
</dbReference>
<gene>
    <name evidence="3" type="primary">LOC110339556</name>
</gene>
<dbReference type="Proteomes" id="UP000886700">
    <property type="component" value="Unplaced"/>
</dbReference>
<evidence type="ECO:0000313" key="3">
    <source>
        <dbReference type="RefSeq" id="XP_021079388.1"/>
    </source>
</evidence>
<sequence>MEQETTQSKIMEKTEVEEPAAAVTEEPAAAVTEEPVAAVTEEPAAAVTEEPATDAEEPIPGENKWDEKRETIIKKVKEVVEKSTNKAKNPTVIVICYRGKKKRNPNQSDKKEETPDNSCSPNNQ</sequence>
<dbReference type="KEGG" id="maua:110339556"/>
<keyword evidence="2" id="KW-1185">Reference proteome</keyword>
<name>A0A3Q0CFX0_MESAU</name>
<feature type="compositionally biased region" description="Low complexity" evidence="1">
    <location>
        <begin position="19"/>
        <end position="50"/>
    </location>
</feature>
<reference evidence="3" key="1">
    <citation type="submission" date="2025-08" db="UniProtKB">
        <authorList>
            <consortium name="RefSeq"/>
        </authorList>
    </citation>
    <scope>IDENTIFICATION</scope>
    <source>
        <tissue evidence="3">Liver</tissue>
    </source>
</reference>
<protein>
    <submittedName>
        <fullName evidence="3">Serine-aspartate repeat-containing protein I</fullName>
    </submittedName>
</protein>
<dbReference type="OrthoDB" id="9628910at2759"/>
<dbReference type="GeneID" id="110339556"/>
<evidence type="ECO:0000313" key="2">
    <source>
        <dbReference type="Proteomes" id="UP000886700"/>
    </source>
</evidence>
<proteinExistence type="predicted"/>
<feature type="region of interest" description="Disordered" evidence="1">
    <location>
        <begin position="91"/>
        <end position="124"/>
    </location>
</feature>
<feature type="region of interest" description="Disordered" evidence="1">
    <location>
        <begin position="1"/>
        <end position="68"/>
    </location>
</feature>
<organism evidence="2 3">
    <name type="scientific">Mesocricetus auratus</name>
    <name type="common">Golden hamster</name>
    <dbReference type="NCBI Taxonomy" id="10036"/>
    <lineage>
        <taxon>Eukaryota</taxon>
        <taxon>Metazoa</taxon>
        <taxon>Chordata</taxon>
        <taxon>Craniata</taxon>
        <taxon>Vertebrata</taxon>
        <taxon>Euteleostomi</taxon>
        <taxon>Mammalia</taxon>
        <taxon>Eutheria</taxon>
        <taxon>Euarchontoglires</taxon>
        <taxon>Glires</taxon>
        <taxon>Rodentia</taxon>
        <taxon>Myomorpha</taxon>
        <taxon>Muroidea</taxon>
        <taxon>Cricetidae</taxon>
        <taxon>Cricetinae</taxon>
        <taxon>Mesocricetus</taxon>
    </lineage>
</organism>
<evidence type="ECO:0000256" key="1">
    <source>
        <dbReference type="SAM" id="MobiDB-lite"/>
    </source>
</evidence>